<evidence type="ECO:0000313" key="1">
    <source>
        <dbReference type="EMBL" id="PIA55716.1"/>
    </source>
</evidence>
<protein>
    <submittedName>
        <fullName evidence="1">Uncharacterized protein</fullName>
    </submittedName>
</protein>
<name>A0A2G5EIY2_AQUCA</name>
<sequence>MKLSLKTLFTVELHPPKPNFYLYKCCTNYQLFINQRTSTQGTLNNIRQEREYPKLQKNLADCKSRTQ</sequence>
<organism evidence="1 2">
    <name type="scientific">Aquilegia coerulea</name>
    <name type="common">Rocky mountain columbine</name>
    <dbReference type="NCBI Taxonomy" id="218851"/>
    <lineage>
        <taxon>Eukaryota</taxon>
        <taxon>Viridiplantae</taxon>
        <taxon>Streptophyta</taxon>
        <taxon>Embryophyta</taxon>
        <taxon>Tracheophyta</taxon>
        <taxon>Spermatophyta</taxon>
        <taxon>Magnoliopsida</taxon>
        <taxon>Ranunculales</taxon>
        <taxon>Ranunculaceae</taxon>
        <taxon>Thalictroideae</taxon>
        <taxon>Aquilegia</taxon>
    </lineage>
</organism>
<keyword evidence="2" id="KW-1185">Reference proteome</keyword>
<proteinExistence type="predicted"/>
<dbReference type="Proteomes" id="UP000230069">
    <property type="component" value="Unassembled WGS sequence"/>
</dbReference>
<accession>A0A2G5EIY2</accession>
<gene>
    <name evidence="1" type="ORF">AQUCO_00700197v1</name>
</gene>
<evidence type="ECO:0000313" key="2">
    <source>
        <dbReference type="Proteomes" id="UP000230069"/>
    </source>
</evidence>
<reference evidence="1 2" key="1">
    <citation type="submission" date="2017-09" db="EMBL/GenBank/DDBJ databases">
        <title>WGS assembly of Aquilegia coerulea Goldsmith.</title>
        <authorList>
            <person name="Hodges S."/>
            <person name="Kramer E."/>
            <person name="Nordborg M."/>
            <person name="Tomkins J."/>
            <person name="Borevitz J."/>
            <person name="Derieg N."/>
            <person name="Yan J."/>
            <person name="Mihaltcheva S."/>
            <person name="Hayes R.D."/>
            <person name="Rokhsar D."/>
        </authorList>
    </citation>
    <scope>NUCLEOTIDE SEQUENCE [LARGE SCALE GENOMIC DNA]</scope>
    <source>
        <strain evidence="2">cv. Goldsmith</strain>
    </source>
</reference>
<dbReference type="EMBL" id="KZ305024">
    <property type="protein sequence ID" value="PIA55716.1"/>
    <property type="molecule type" value="Genomic_DNA"/>
</dbReference>
<dbReference type="AlphaFoldDB" id="A0A2G5EIY2"/>
<dbReference type="InParanoid" id="A0A2G5EIY2"/>